<dbReference type="InterPro" id="IPR049900">
    <property type="entry name" value="PKS_mFAS_DH"/>
</dbReference>
<dbReference type="InterPro" id="IPR011032">
    <property type="entry name" value="GroES-like_sf"/>
</dbReference>
<dbReference type="PROSITE" id="PS52004">
    <property type="entry name" value="KS3_2"/>
    <property type="match status" value="1"/>
</dbReference>
<name>A0AAE0JVK0_9PEZI</name>
<dbReference type="InterPro" id="IPR013154">
    <property type="entry name" value="ADH-like_N"/>
</dbReference>
<dbReference type="InterPro" id="IPR014031">
    <property type="entry name" value="Ketoacyl_synth_C"/>
</dbReference>
<dbReference type="InterPro" id="IPR013968">
    <property type="entry name" value="PKS_KR"/>
</dbReference>
<dbReference type="Pfam" id="PF23114">
    <property type="entry name" value="NAD-bd_HRPKS_sdrA"/>
    <property type="match status" value="1"/>
</dbReference>
<dbReference type="Pfam" id="PF08240">
    <property type="entry name" value="ADH_N"/>
    <property type="match status" value="1"/>
</dbReference>
<dbReference type="SMART" id="SM00826">
    <property type="entry name" value="PKS_DH"/>
    <property type="match status" value="1"/>
</dbReference>
<dbReference type="SUPFAM" id="SSF52151">
    <property type="entry name" value="FabD/lysophospholipase-like"/>
    <property type="match status" value="1"/>
</dbReference>
<evidence type="ECO:0000256" key="3">
    <source>
        <dbReference type="ARBA" id="ARBA00022679"/>
    </source>
</evidence>
<dbReference type="InterPro" id="IPR001227">
    <property type="entry name" value="Ac_transferase_dom_sf"/>
</dbReference>
<evidence type="ECO:0000256" key="5">
    <source>
        <dbReference type="ARBA" id="ARBA00023268"/>
    </source>
</evidence>
<dbReference type="Gene3D" id="3.40.50.720">
    <property type="entry name" value="NAD(P)-binding Rossmann-like Domain"/>
    <property type="match status" value="1"/>
</dbReference>
<dbReference type="PROSITE" id="PS52019">
    <property type="entry name" value="PKS_MFAS_DH"/>
    <property type="match status" value="1"/>
</dbReference>
<feature type="region of interest" description="Disordered" evidence="7">
    <location>
        <begin position="1811"/>
        <end position="1834"/>
    </location>
</feature>
<dbReference type="SUPFAM" id="SSF51735">
    <property type="entry name" value="NAD(P)-binding Rossmann-fold domains"/>
    <property type="match status" value="2"/>
</dbReference>
<feature type="region of interest" description="C-terminal hotdog fold" evidence="6">
    <location>
        <begin position="1134"/>
        <end position="1293"/>
    </location>
</feature>
<dbReference type="InterPro" id="IPR042104">
    <property type="entry name" value="PKS_dehydratase_sf"/>
</dbReference>
<keyword evidence="3" id="KW-0808">Transferase</keyword>
<dbReference type="Pfam" id="PF00698">
    <property type="entry name" value="Acyl_transf_1"/>
    <property type="match status" value="1"/>
</dbReference>
<dbReference type="InterPro" id="IPR016036">
    <property type="entry name" value="Malonyl_transacylase_ACP-bd"/>
</dbReference>
<dbReference type="Proteomes" id="UP001287356">
    <property type="component" value="Unassembled WGS sequence"/>
</dbReference>
<feature type="active site" description="Proton acceptor; for dehydratase activity" evidence="6">
    <location>
        <position position="1001"/>
    </location>
</feature>
<dbReference type="InterPro" id="IPR036291">
    <property type="entry name" value="NAD(P)-bd_dom_sf"/>
</dbReference>
<organism evidence="10 11">
    <name type="scientific">Lasiosphaeria ovina</name>
    <dbReference type="NCBI Taxonomy" id="92902"/>
    <lineage>
        <taxon>Eukaryota</taxon>
        <taxon>Fungi</taxon>
        <taxon>Dikarya</taxon>
        <taxon>Ascomycota</taxon>
        <taxon>Pezizomycotina</taxon>
        <taxon>Sordariomycetes</taxon>
        <taxon>Sordariomycetidae</taxon>
        <taxon>Sordariales</taxon>
        <taxon>Lasiosphaeriaceae</taxon>
        <taxon>Lasiosphaeria</taxon>
    </lineage>
</organism>
<dbReference type="SMART" id="SM00822">
    <property type="entry name" value="PKS_KR"/>
    <property type="match status" value="1"/>
</dbReference>
<dbReference type="InterPro" id="IPR020807">
    <property type="entry name" value="PKS_DH"/>
</dbReference>
<dbReference type="Gene3D" id="3.40.366.10">
    <property type="entry name" value="Malonyl-Coenzyme A Acyl Carrier Protein, domain 2"/>
    <property type="match status" value="1"/>
</dbReference>
<dbReference type="EMBL" id="JAULSN010000009">
    <property type="protein sequence ID" value="KAK3365148.1"/>
    <property type="molecule type" value="Genomic_DNA"/>
</dbReference>
<dbReference type="Pfam" id="PF14765">
    <property type="entry name" value="PS-DH"/>
    <property type="match status" value="1"/>
</dbReference>
<dbReference type="Pfam" id="PF21089">
    <property type="entry name" value="PKS_DH_N"/>
    <property type="match status" value="1"/>
</dbReference>
<dbReference type="InterPro" id="IPR016035">
    <property type="entry name" value="Acyl_Trfase/lysoPLipase"/>
</dbReference>
<dbReference type="InterPro" id="IPR050091">
    <property type="entry name" value="PKS_NRPS_Biosynth_Enz"/>
</dbReference>
<dbReference type="InterPro" id="IPR014043">
    <property type="entry name" value="Acyl_transferase_dom"/>
</dbReference>
<feature type="active site" description="Proton donor; for dehydratase activity" evidence="6">
    <location>
        <position position="1204"/>
    </location>
</feature>
<keyword evidence="5" id="KW-0511">Multifunctional enzyme</keyword>
<dbReference type="SUPFAM" id="SSF55048">
    <property type="entry name" value="Probable ACP-binding domain of malonyl-CoA ACP transacylase"/>
    <property type="match status" value="1"/>
</dbReference>
<reference evidence="10" key="2">
    <citation type="submission" date="2023-06" db="EMBL/GenBank/DDBJ databases">
        <authorList>
            <consortium name="Lawrence Berkeley National Laboratory"/>
            <person name="Haridas S."/>
            <person name="Hensen N."/>
            <person name="Bonometti L."/>
            <person name="Westerberg I."/>
            <person name="Brannstrom I.O."/>
            <person name="Guillou S."/>
            <person name="Cros-Aarteil S."/>
            <person name="Calhoun S."/>
            <person name="Kuo A."/>
            <person name="Mondo S."/>
            <person name="Pangilinan J."/>
            <person name="Riley R."/>
            <person name="Labutti K."/>
            <person name="Andreopoulos B."/>
            <person name="Lipzen A."/>
            <person name="Chen C."/>
            <person name="Yanf M."/>
            <person name="Daum C."/>
            <person name="Ng V."/>
            <person name="Clum A."/>
            <person name="Steindorff A."/>
            <person name="Ohm R."/>
            <person name="Martin F."/>
            <person name="Silar P."/>
            <person name="Natvig D."/>
            <person name="Lalanne C."/>
            <person name="Gautier V."/>
            <person name="Ament-Velasquez S.L."/>
            <person name="Kruys A."/>
            <person name="Hutchinson M.I."/>
            <person name="Powell A.J."/>
            <person name="Barry K."/>
            <person name="Miller A.N."/>
            <person name="Grigoriev I.V."/>
            <person name="Debuchy R."/>
            <person name="Gladieux P."/>
            <person name="Thoren M.H."/>
            <person name="Johannesson H."/>
        </authorList>
    </citation>
    <scope>NUCLEOTIDE SEQUENCE</scope>
    <source>
        <strain evidence="10">CBS 958.72</strain>
    </source>
</reference>
<dbReference type="GO" id="GO:0006633">
    <property type="term" value="P:fatty acid biosynthetic process"/>
    <property type="evidence" value="ECO:0007669"/>
    <property type="project" value="InterPro"/>
</dbReference>
<dbReference type="InterPro" id="IPR020843">
    <property type="entry name" value="ER"/>
</dbReference>
<evidence type="ECO:0000256" key="2">
    <source>
        <dbReference type="ARBA" id="ARBA00022553"/>
    </source>
</evidence>
<dbReference type="CDD" id="cd00833">
    <property type="entry name" value="PKS"/>
    <property type="match status" value="1"/>
</dbReference>
<keyword evidence="4" id="KW-0560">Oxidoreductase</keyword>
<dbReference type="InterPro" id="IPR056501">
    <property type="entry name" value="NAD-bd_HRPKS_sdrA"/>
</dbReference>
<evidence type="ECO:0000256" key="1">
    <source>
        <dbReference type="ARBA" id="ARBA00022450"/>
    </source>
</evidence>
<dbReference type="InterPro" id="IPR057326">
    <property type="entry name" value="KR_dom"/>
</dbReference>
<evidence type="ECO:0000313" key="11">
    <source>
        <dbReference type="Proteomes" id="UP001287356"/>
    </source>
</evidence>
<proteinExistence type="predicted"/>
<dbReference type="GO" id="GO:0016491">
    <property type="term" value="F:oxidoreductase activity"/>
    <property type="evidence" value="ECO:0007669"/>
    <property type="project" value="UniProtKB-KW"/>
</dbReference>
<dbReference type="PROSITE" id="PS00606">
    <property type="entry name" value="KS3_1"/>
    <property type="match status" value="1"/>
</dbReference>
<dbReference type="SMART" id="SM00825">
    <property type="entry name" value="PKS_KS"/>
    <property type="match status" value="1"/>
</dbReference>
<dbReference type="SUPFAM" id="SSF50129">
    <property type="entry name" value="GroES-like"/>
    <property type="match status" value="1"/>
</dbReference>
<dbReference type="PANTHER" id="PTHR43775">
    <property type="entry name" value="FATTY ACID SYNTHASE"/>
    <property type="match status" value="1"/>
</dbReference>
<evidence type="ECO:0000259" key="8">
    <source>
        <dbReference type="PROSITE" id="PS52004"/>
    </source>
</evidence>
<keyword evidence="2" id="KW-0597">Phosphoprotein</keyword>
<sequence length="2451" mass="270030">MISTNENTSSPIAVVGLACRFPGDAHSPSEFWDLLANGKSAFKPIPQDRLNINGHYHPNPERPDSFNFKGAHFLNQNVGGFDAKFFGVAPAEANAIDPQQRLLLEVTYEALESAGQPMESTKCTNTSVFIGSFVNDYEQISMRDPQNMAPDCAIGNGTAIMANRISYFFDLHGTSQTIDTGCSASLVCVHQAVNSLRSKQSDMGIAGGASLILAPNTMMPMTTLPFLSEDGKCFTFDSRANGYGRGEGVGIVVLKRLDDAIRDNDTIRAIIRGTASNQDGRTPGITVPNPDAQVRCIRSAYLDAGLDPTEASYVECHGTGTKAGDWRELKAISEALCSNRGDGEPLFVGSAKPNIGHLEAAAGISGLIRAILIAERGQIPPQINFEAWSPDIKHEEWKVDIAAGLMKFPSSGLRRIGVNCFGFGGTNAHGVLDDARSFLEHRGLQAHHNTVKSWRKYSLDSDSIFDVTPASSTRCSSSLGNWELASQSQLSEFLGDIYTIPHLFVISAQHREGLSAIASSHLSYIENHATDPDFFRDYSYTMYARRSHLQYKSFIVAKSVAELTQKMAAIDQSKSIRSDSRQQFKPALVFCGQGAQWSRMGMELMVFDVFRESIEAADEYLRGIDSGFSLVAKLGKCKESAEINLPEVAQSGTTALQIALVDLLRACQIKPVAVVGHSSGEIAAAYAAGFLSREDAWKLAFHRGKCAASLKHLRGRMLAVALSESAVEEYIGLARPSSVAVACVNSPQLVTLSGDEDSIFTTKAELDRKEIFNVLVATKTAYHSHHMKLVSQQYQRSVSDIKPRTGSGIAMYSSVTGAEISALELDPLYWTTNLCEPVQFSKAVASMMKPSVPDRPVPNAFIEVSPHRVWPKALKQILDDIGFRNSPVPYHSMLERGRDAIGSVLQLFGDLFLCGTRVDLDWFFKSHFSPARPKCLVDLPRYPWDHSRTYWQESHISRANRFRQYGRRDFIGSLSDDAVLPFEPRWRGHLRATENPWILHHKVQNKILYPAAGMVVMAIEAVRQVIHDSIDQPSDVLDFEVSQFQIKAPMVIPTDGRGLEYFLNAKRIADSSLRRVTTWTYEFTIFSKPYQDSPCLENARGLVSVRFHGRGAEKRQIAELLCKPLEEKWRNQSMRLQSPFELYESLWAAGMNYGPLFRNIIGVGPTRASGRIKECWTSISVPNTRAKMPKQFEFDHIIHPATLDTIFQTLFTLGSEPMVPFYIERIRVAANIQHTAGSEFFGVTKGSEVGLREASADIDMWQHEKTREKVAGETHVVEVTGLRVKSIVSATSGGLGFLPSYRNLSSSMVWKEDIRYAEFEDLRNWLDIFGHKIPGAAILHVGESLRMVSTVFQVLAENDGTPSNNPRLAKYTISSQTDNAYIAASTSVALKHRPLLAYEPSLELSKSEILRQFDLVIFEDTTLQDREDIEKLVKPSGFLLVLSEQHTDKSPVQQLGSLLHAPTPPRETADPVSAAIHAEDFGFLQLFSKSGTQQSKSENFDDIVILTPYPSELSANCVAHCLQNVLSEAGFKAGIKSTSWLNELSRADSNLLVISLLDLLTEDGFVFNMDSQQFDLLKKLLQITKGLLWVTCGAQIQCERPKNSPFLGWARTLRSEDPQKHIVCLDLQPQDCHDEAMAKKIQAIFLNSFIAPFKARVRETEYTELGGRLYIPRLSPTEGLNSAIERGPKGGRHFEMRAIIPGRDATKLEVGSPGNVESLYLATDTSDAPALESHQVRIQVHQTFLLPHDLETVLGRNTQTSIGVDVAGTIVGLGDKVTRFSIGEQVVGFANGSVQSSVVVSEDCVTLRPTLHGSKPVRSQNDGSQLSRASDEPLRTWDSSGLLPWSMATMLTAYYSIKGINKGSSVAVLVQAAAGPFGQAAIAVFQHMKWRVIAVVTNDQQAQIIKSVFGLEDRYIALESPRLSERIREVLENLDRSRSSVDLVFDSPGRGHMETNFSCVASFGRVFQVAARSADWENTRFPRHCFEFIRFDLHEHLGRGLPLENDFLELYDAVSQQFLPDKIPPSCHVFSFGHSGDALKQMEKDLGAGQYILEARAETARIAVDLVQRRMALDPHGIYVIIGGFGGLGLRISEWLVERGAGHVVLVSRTGAPSDQASRRQFEDLSSKPGAQIYSYRLDICSSTEVNAFIKWLQRKGPKLRGVIHAAGILKDVSCNNMEYEDWTAATGVKTTGSWNLHKALPRDLDFLIFLSSAAGVIGNRGQANYAAGNVFQDALARYRTAQGMHTVSLDLGPVVGAGMVDQKMMDHLRMIGFFGIRVQDMLFMLERAISGFGTGETPILPQVVMGVGTGGLIRQNKPADAFWTETALFAHLNRVDLTAEVLEDVSGSRGGDDVNLQHVLAMVSTVEEGVAALMGPLVDTLVAVIPGIDAADVRPHMTPTECHSDSMRGANIDNWLKRATGVSIGQGLNSMPLRKICEEVMRKGGFLGGV</sequence>
<evidence type="ECO:0000256" key="4">
    <source>
        <dbReference type="ARBA" id="ARBA00023002"/>
    </source>
</evidence>
<dbReference type="Pfam" id="PF22621">
    <property type="entry name" value="CurL-like_PKS_C"/>
    <property type="match status" value="1"/>
</dbReference>
<dbReference type="PANTHER" id="PTHR43775:SF29">
    <property type="entry name" value="ASPERFURANONE POLYKETIDE SYNTHASE AFOG-RELATED"/>
    <property type="match status" value="1"/>
</dbReference>
<dbReference type="Pfam" id="PF00109">
    <property type="entry name" value="ketoacyl-synt"/>
    <property type="match status" value="1"/>
</dbReference>
<dbReference type="GO" id="GO:0044550">
    <property type="term" value="P:secondary metabolite biosynthetic process"/>
    <property type="evidence" value="ECO:0007669"/>
    <property type="project" value="TreeGrafter"/>
</dbReference>
<dbReference type="InterPro" id="IPR049551">
    <property type="entry name" value="PKS_DH_C"/>
</dbReference>
<dbReference type="InterPro" id="IPR020841">
    <property type="entry name" value="PKS_Beta-ketoAc_synthase_dom"/>
</dbReference>
<dbReference type="Pfam" id="PF08659">
    <property type="entry name" value="KR"/>
    <property type="match status" value="1"/>
</dbReference>
<feature type="compositionally biased region" description="Polar residues" evidence="7">
    <location>
        <begin position="1817"/>
        <end position="1828"/>
    </location>
</feature>
<dbReference type="SMART" id="SM00829">
    <property type="entry name" value="PKS_ER"/>
    <property type="match status" value="1"/>
</dbReference>
<dbReference type="Gene3D" id="3.30.70.3290">
    <property type="match status" value="1"/>
</dbReference>
<dbReference type="Gene3D" id="3.10.129.110">
    <property type="entry name" value="Polyketide synthase dehydratase"/>
    <property type="match status" value="1"/>
</dbReference>
<dbReference type="InterPro" id="IPR049552">
    <property type="entry name" value="PKS_DH_N"/>
</dbReference>
<dbReference type="InterPro" id="IPR016039">
    <property type="entry name" value="Thiolase-like"/>
</dbReference>
<comment type="caution">
    <text evidence="10">The sequence shown here is derived from an EMBL/GenBank/DDBJ whole genome shotgun (WGS) entry which is preliminary data.</text>
</comment>
<dbReference type="InterPro" id="IPR018201">
    <property type="entry name" value="Ketoacyl_synth_AS"/>
</dbReference>
<protein>
    <recommendedName>
        <fullName evidence="12">Polyketide synthase</fullName>
    </recommendedName>
</protein>
<feature type="region of interest" description="N-terminal hotdog fold" evidence="6">
    <location>
        <begin position="968"/>
        <end position="1110"/>
    </location>
</feature>
<reference evidence="10" key="1">
    <citation type="journal article" date="2023" name="Mol. Phylogenet. Evol.">
        <title>Genome-scale phylogeny and comparative genomics of the fungal order Sordariales.</title>
        <authorList>
            <person name="Hensen N."/>
            <person name="Bonometti L."/>
            <person name="Westerberg I."/>
            <person name="Brannstrom I.O."/>
            <person name="Guillou S."/>
            <person name="Cros-Aarteil S."/>
            <person name="Calhoun S."/>
            <person name="Haridas S."/>
            <person name="Kuo A."/>
            <person name="Mondo S."/>
            <person name="Pangilinan J."/>
            <person name="Riley R."/>
            <person name="LaButti K."/>
            <person name="Andreopoulos B."/>
            <person name="Lipzen A."/>
            <person name="Chen C."/>
            <person name="Yan M."/>
            <person name="Daum C."/>
            <person name="Ng V."/>
            <person name="Clum A."/>
            <person name="Steindorff A."/>
            <person name="Ohm R.A."/>
            <person name="Martin F."/>
            <person name="Silar P."/>
            <person name="Natvig D.O."/>
            <person name="Lalanne C."/>
            <person name="Gautier V."/>
            <person name="Ament-Velasquez S.L."/>
            <person name="Kruys A."/>
            <person name="Hutchinson M.I."/>
            <person name="Powell A.J."/>
            <person name="Barry K."/>
            <person name="Miller A.N."/>
            <person name="Grigoriev I.V."/>
            <person name="Debuchy R."/>
            <person name="Gladieux P."/>
            <person name="Hiltunen Thoren M."/>
            <person name="Johannesson H."/>
        </authorList>
    </citation>
    <scope>NUCLEOTIDE SEQUENCE</scope>
    <source>
        <strain evidence="10">CBS 958.72</strain>
    </source>
</reference>
<dbReference type="Gene3D" id="3.90.180.10">
    <property type="entry name" value="Medium-chain alcohol dehydrogenases, catalytic domain"/>
    <property type="match status" value="1"/>
</dbReference>
<dbReference type="Pfam" id="PF02801">
    <property type="entry name" value="Ketoacyl-synt_C"/>
    <property type="match status" value="1"/>
</dbReference>
<dbReference type="SUPFAM" id="SSF53901">
    <property type="entry name" value="Thiolase-like"/>
    <property type="match status" value="1"/>
</dbReference>
<evidence type="ECO:0000256" key="7">
    <source>
        <dbReference type="SAM" id="MobiDB-lite"/>
    </source>
</evidence>
<evidence type="ECO:0008006" key="12">
    <source>
        <dbReference type="Google" id="ProtNLM"/>
    </source>
</evidence>
<feature type="domain" description="Ketosynthase family 3 (KS3)" evidence="8">
    <location>
        <begin position="9"/>
        <end position="434"/>
    </location>
</feature>
<dbReference type="CDD" id="cd05274">
    <property type="entry name" value="KR_FAS_SDR_x"/>
    <property type="match status" value="1"/>
</dbReference>
<gene>
    <name evidence="10" type="ORF">B0T24DRAFT_425020</name>
</gene>
<dbReference type="InterPro" id="IPR014030">
    <property type="entry name" value="Ketoacyl_synth_N"/>
</dbReference>
<evidence type="ECO:0000256" key="6">
    <source>
        <dbReference type="PROSITE-ProRule" id="PRU01363"/>
    </source>
</evidence>
<dbReference type="SMART" id="SM00827">
    <property type="entry name" value="PKS_AT"/>
    <property type="match status" value="1"/>
</dbReference>
<evidence type="ECO:0000259" key="9">
    <source>
        <dbReference type="PROSITE" id="PS52019"/>
    </source>
</evidence>
<feature type="domain" description="PKS/mFAS DH" evidence="9">
    <location>
        <begin position="968"/>
        <end position="1293"/>
    </location>
</feature>
<evidence type="ECO:0000313" key="10">
    <source>
        <dbReference type="EMBL" id="KAK3365148.1"/>
    </source>
</evidence>
<keyword evidence="1" id="KW-0596">Phosphopantetheine</keyword>
<dbReference type="CDD" id="cd05195">
    <property type="entry name" value="enoyl_red"/>
    <property type="match status" value="1"/>
</dbReference>
<keyword evidence="11" id="KW-1185">Reference proteome</keyword>
<dbReference type="GO" id="GO:0004315">
    <property type="term" value="F:3-oxoacyl-[acyl-carrier-protein] synthase activity"/>
    <property type="evidence" value="ECO:0007669"/>
    <property type="project" value="InterPro"/>
</dbReference>
<accession>A0AAE0JVK0</accession>
<dbReference type="Gene3D" id="3.40.47.10">
    <property type="match status" value="1"/>
</dbReference>
<dbReference type="GO" id="GO:0004312">
    <property type="term" value="F:fatty acid synthase activity"/>
    <property type="evidence" value="ECO:0007669"/>
    <property type="project" value="TreeGrafter"/>
</dbReference>